<evidence type="ECO:0000256" key="1">
    <source>
        <dbReference type="ARBA" id="ARBA00022723"/>
    </source>
</evidence>
<dbReference type="Gene3D" id="3.30.1050.10">
    <property type="entry name" value="SCP2 sterol-binding domain"/>
    <property type="match status" value="1"/>
</dbReference>
<comment type="similarity">
    <text evidence="4">Belongs to the metallo-beta-lactamase superfamily. Type III sulfatase family.</text>
</comment>
<dbReference type="Gene3D" id="3.60.15.30">
    <property type="entry name" value="Metallo-beta-lactamase domain"/>
    <property type="match status" value="1"/>
</dbReference>
<feature type="domain" description="Metallo-beta-lactamase" evidence="6">
    <location>
        <begin position="107"/>
        <end position="334"/>
    </location>
</feature>
<evidence type="ECO:0000313" key="7">
    <source>
        <dbReference type="EMBL" id="TDT17415.1"/>
    </source>
</evidence>
<evidence type="ECO:0000256" key="4">
    <source>
        <dbReference type="ARBA" id="ARBA00033751"/>
    </source>
</evidence>
<evidence type="ECO:0000259" key="6">
    <source>
        <dbReference type="SMART" id="SM00849"/>
    </source>
</evidence>
<dbReference type="Proteomes" id="UP000294558">
    <property type="component" value="Unassembled WGS sequence"/>
</dbReference>
<dbReference type="Gene3D" id="1.25.40.880">
    <property type="entry name" value="Alkyl sulfatase, dimerisation domain"/>
    <property type="match status" value="1"/>
</dbReference>
<dbReference type="InterPro" id="IPR052195">
    <property type="entry name" value="Bact_Alkyl/Aryl-Sulfatase"/>
</dbReference>
<dbReference type="SUPFAM" id="SSF56281">
    <property type="entry name" value="Metallo-hydrolase/oxidoreductase"/>
    <property type="match status" value="1"/>
</dbReference>
<keyword evidence="3" id="KW-0862">Zinc</keyword>
<comment type="caution">
    <text evidence="7">The sequence shown here is derived from an EMBL/GenBank/DDBJ whole genome shotgun (WGS) entry which is preliminary data.</text>
</comment>
<keyword evidence="1" id="KW-0479">Metal-binding</keyword>
<dbReference type="AlphaFoldDB" id="A0A4R7I1U4"/>
<name>A0A4R7I1U4_9ACTN</name>
<protein>
    <submittedName>
        <fullName evidence="7">Alkyl sulfatase BDS1-like metallo-beta-lactamase superfamily hydrolase</fullName>
    </submittedName>
</protein>
<dbReference type="GO" id="GO:0046983">
    <property type="term" value="F:protein dimerization activity"/>
    <property type="evidence" value="ECO:0007669"/>
    <property type="project" value="InterPro"/>
</dbReference>
<dbReference type="InterPro" id="IPR029228">
    <property type="entry name" value="Alkyl_sulf_dimr"/>
</dbReference>
<gene>
    <name evidence="7" type="ORF">BDK89_3023</name>
</gene>
<evidence type="ECO:0000256" key="5">
    <source>
        <dbReference type="SAM" id="MobiDB-lite"/>
    </source>
</evidence>
<dbReference type="GO" id="GO:0018909">
    <property type="term" value="P:dodecyl sulfate metabolic process"/>
    <property type="evidence" value="ECO:0007669"/>
    <property type="project" value="InterPro"/>
</dbReference>
<dbReference type="Pfam" id="PF14863">
    <property type="entry name" value="Alkyl_sulf_dimr"/>
    <property type="match status" value="1"/>
</dbReference>
<dbReference type="FunFam" id="3.60.15.30:FF:000001">
    <property type="entry name" value="Alkyl/aryl-sulfatase BDS1"/>
    <property type="match status" value="1"/>
</dbReference>
<dbReference type="InterPro" id="IPR038536">
    <property type="entry name" value="Alkyl/aryl-sulf_dimr_sf"/>
</dbReference>
<feature type="region of interest" description="Disordered" evidence="5">
    <location>
        <begin position="1"/>
        <end position="31"/>
    </location>
</feature>
<dbReference type="SUPFAM" id="SSF55718">
    <property type="entry name" value="SCP-like"/>
    <property type="match status" value="1"/>
</dbReference>
<reference evidence="7 8" key="1">
    <citation type="submission" date="2019-03" db="EMBL/GenBank/DDBJ databases">
        <title>Sequencing the genomes of 1000 actinobacteria strains.</title>
        <authorList>
            <person name="Klenk H.-P."/>
        </authorList>
    </citation>
    <scope>NUCLEOTIDE SEQUENCE [LARGE SCALE GENOMIC DNA]</scope>
    <source>
        <strain evidence="7 8">DSM 18936</strain>
    </source>
</reference>
<dbReference type="GO" id="GO:0018741">
    <property type="term" value="F:linear primary-alkylsulfatase activity"/>
    <property type="evidence" value="ECO:0007669"/>
    <property type="project" value="InterPro"/>
</dbReference>
<dbReference type="InterPro" id="IPR036866">
    <property type="entry name" value="RibonucZ/Hydroxyglut_hydro"/>
</dbReference>
<dbReference type="Pfam" id="PF00753">
    <property type="entry name" value="Lactamase_B"/>
    <property type="match status" value="1"/>
</dbReference>
<dbReference type="Pfam" id="PF14864">
    <property type="entry name" value="Alkyl_sulf_C"/>
    <property type="match status" value="1"/>
</dbReference>
<dbReference type="GO" id="GO:0046872">
    <property type="term" value="F:metal ion binding"/>
    <property type="evidence" value="ECO:0007669"/>
    <property type="project" value="UniProtKB-KW"/>
</dbReference>
<sequence length="642" mass="70284">MGQTLGMPSLPKPASEHTRVANAPRDLGMDPADLERASRGLVAQHPTGQIEGAWGIAWDVAKYDFIEQGSDNPDTVNPSLWRQAQLNNLHGLFEVGPGIWQARGYDISNITFIEGETGWIVIDPLTVEGCARDSLALANEHLGERPVTAVIYTHSHTDHFGGVLGVTSKEAVDAGDCQIIAPEHFLYEVVNENVIAGYAMTRRALFQFGPLLPPGPRGHVDCGLGKAIPLSPPGLLAPTHDITHTGQEMVVDGVRIVFQMTPEAEAPAEMNFFFPDRMGAGKGWLCMAENCSHNMHNLIPIRGAQARNSLAWSKYIGEAIDLFGSASEVMFASHHWPRWGNDDVVGFLRKQRDMYRYIHDQTMRRANHGMTPLEIADDLALPPELHTEGHTTGYYGHLAHNVKAVYQRYLSWYDGNPANLWKLPPTEVGERYVDLAGGPDALLAKAREAFDRGDYRWVVEVVNHLVFSDPSNEAARELQADAFEQLGYQSESATFRNAFLYGAQELRNGSPVGNPAMRRGYLDAMTIEQLMDAAAVRLKADEVGGVDVTVNMHIGDTIDVDGPDWKVSVSNRAMSTSRGHVAQADATASFDRSVLVEIGSAELTIDEAIDGGRVSVDGDADAVRAVFGHLDVFMSMFPVVEP</sequence>
<evidence type="ECO:0000256" key="3">
    <source>
        <dbReference type="ARBA" id="ARBA00022833"/>
    </source>
</evidence>
<dbReference type="SMART" id="SM00849">
    <property type="entry name" value="Lactamase_B"/>
    <property type="match status" value="1"/>
</dbReference>
<proteinExistence type="inferred from homology"/>
<dbReference type="CDD" id="cd07710">
    <property type="entry name" value="arylsulfatase_Sdsa1-like_MBL-fold"/>
    <property type="match status" value="1"/>
</dbReference>
<dbReference type="PANTHER" id="PTHR43223">
    <property type="entry name" value="ALKYL/ARYL-SULFATASE"/>
    <property type="match status" value="1"/>
</dbReference>
<dbReference type="InterPro" id="IPR036527">
    <property type="entry name" value="SCP2_sterol-bd_dom_sf"/>
</dbReference>
<dbReference type="InterPro" id="IPR029229">
    <property type="entry name" value="Alkyl_sulf_C"/>
</dbReference>
<organism evidence="7 8">
    <name type="scientific">Ilumatobacter fluminis</name>
    <dbReference type="NCBI Taxonomy" id="467091"/>
    <lineage>
        <taxon>Bacteria</taxon>
        <taxon>Bacillati</taxon>
        <taxon>Actinomycetota</taxon>
        <taxon>Acidimicrobiia</taxon>
        <taxon>Acidimicrobiales</taxon>
        <taxon>Ilumatobacteraceae</taxon>
        <taxon>Ilumatobacter</taxon>
    </lineage>
</organism>
<accession>A0A4R7I1U4</accession>
<dbReference type="InterPro" id="IPR001279">
    <property type="entry name" value="Metallo-B-lactamas"/>
</dbReference>
<evidence type="ECO:0000313" key="8">
    <source>
        <dbReference type="Proteomes" id="UP000294558"/>
    </source>
</evidence>
<dbReference type="PANTHER" id="PTHR43223:SF1">
    <property type="entry name" value="ALKYL_ARYL-SULFATASE BDS1"/>
    <property type="match status" value="1"/>
</dbReference>
<dbReference type="InterPro" id="IPR044097">
    <property type="entry name" value="Bds1/SdsA1_MBL-fold"/>
</dbReference>
<evidence type="ECO:0000256" key="2">
    <source>
        <dbReference type="ARBA" id="ARBA00022801"/>
    </source>
</evidence>
<keyword evidence="2 7" id="KW-0378">Hydrolase</keyword>
<dbReference type="EMBL" id="SOAU01000001">
    <property type="protein sequence ID" value="TDT17415.1"/>
    <property type="molecule type" value="Genomic_DNA"/>
</dbReference>
<keyword evidence="8" id="KW-1185">Reference proteome</keyword>